<dbReference type="Proteomes" id="UP000007257">
    <property type="component" value="Chromosome"/>
</dbReference>
<dbReference type="GO" id="GO:0030153">
    <property type="term" value="P:bacteriocin immunity"/>
    <property type="evidence" value="ECO:0007669"/>
    <property type="project" value="UniProtKB-KW"/>
</dbReference>
<evidence type="ECO:0000313" key="5">
    <source>
        <dbReference type="Proteomes" id="UP000007257"/>
    </source>
</evidence>
<dbReference type="GeneID" id="95418332"/>
<evidence type="ECO:0000313" key="4">
    <source>
        <dbReference type="EMBL" id="MFD3224982.1"/>
    </source>
</evidence>
<comment type="similarity">
    <text evidence="1">Belongs to the colicins ColE2/ColE8/ColE9 and pyocins S1/S2 family.</text>
</comment>
<organism evidence="3 5">
    <name type="scientific">Rahnella sp. (strain Y9602)</name>
    <dbReference type="NCBI Taxonomy" id="2703885"/>
    <lineage>
        <taxon>Bacteria</taxon>
        <taxon>Pseudomonadati</taxon>
        <taxon>Pseudomonadota</taxon>
        <taxon>Gammaproteobacteria</taxon>
        <taxon>Enterobacterales</taxon>
        <taxon>Yersiniaceae</taxon>
        <taxon>Rahnella</taxon>
    </lineage>
</organism>
<reference evidence="4 6" key="3">
    <citation type="submission" date="2024-09" db="EMBL/GenBank/DDBJ databases">
        <title>Genomes of Rahnella.</title>
        <authorList>
            <person name="Mnguni F.C."/>
            <person name="Shin G.Y."/>
            <person name="Coutinho T."/>
        </authorList>
    </citation>
    <scope>NUCLEOTIDE SEQUENCE [LARGE SCALE GENOMIC DNA]</scope>
    <source>
        <strain evidence="4 6">20WA0057</strain>
    </source>
</reference>
<dbReference type="CDD" id="cd16363">
    <property type="entry name" value="Col_Im_like"/>
    <property type="match status" value="1"/>
</dbReference>
<keyword evidence="6" id="KW-1185">Reference proteome</keyword>
<proteinExistence type="inferred from homology"/>
<dbReference type="AlphaFoldDB" id="A0A0H3FC48"/>
<dbReference type="Gene3D" id="1.10.1200.20">
    <property type="entry name" value="Colicin E immunity protein"/>
    <property type="match status" value="1"/>
</dbReference>
<evidence type="ECO:0000313" key="3">
    <source>
        <dbReference type="EMBL" id="ADW72592.1"/>
    </source>
</evidence>
<dbReference type="GO" id="GO:0015643">
    <property type="term" value="F:toxic substance binding"/>
    <property type="evidence" value="ECO:0007669"/>
    <property type="project" value="InterPro"/>
</dbReference>
<protein>
    <submittedName>
        <fullName evidence="4">Bacteriocin immunity protein</fullName>
    </submittedName>
    <submittedName>
        <fullName evidence="3">Colicin immunity protein/pyocin immunity protein</fullName>
    </submittedName>
</protein>
<dbReference type="EMBL" id="JBHUCJ010000039">
    <property type="protein sequence ID" value="MFD3224982.1"/>
    <property type="molecule type" value="Genomic_DNA"/>
</dbReference>
<dbReference type="InterPro" id="IPR035900">
    <property type="entry name" value="Colicin_E_sf"/>
</dbReference>
<evidence type="ECO:0000256" key="1">
    <source>
        <dbReference type="ARBA" id="ARBA00009346"/>
    </source>
</evidence>
<dbReference type="Pfam" id="PF01320">
    <property type="entry name" value="Colicin_Pyocin"/>
    <property type="match status" value="1"/>
</dbReference>
<evidence type="ECO:0000256" key="2">
    <source>
        <dbReference type="ARBA" id="ARBA00023025"/>
    </source>
</evidence>
<gene>
    <name evidence="3" type="ordered locus">Rahaq_0967</name>
    <name evidence="4" type="ORF">ACFPK4_15695</name>
</gene>
<dbReference type="KEGG" id="rah:Rahaq_0967"/>
<evidence type="ECO:0000313" key="6">
    <source>
        <dbReference type="Proteomes" id="UP001598201"/>
    </source>
</evidence>
<dbReference type="InterPro" id="IPR000290">
    <property type="entry name" value="Colicin_pyocin"/>
</dbReference>
<reference evidence="5" key="1">
    <citation type="submission" date="2011-01" db="EMBL/GenBank/DDBJ databases">
        <title>Complete sequence of chromosome of Rahnella sp. Y9602.</title>
        <authorList>
            <consortium name="US DOE Joint Genome Institute"/>
            <person name="Lucas S."/>
            <person name="Copeland A."/>
            <person name="Lapidus A."/>
            <person name="Cheng J.-F."/>
            <person name="Goodwin L."/>
            <person name="Pitluck S."/>
            <person name="Lu M."/>
            <person name="Detter J.C."/>
            <person name="Han C."/>
            <person name="Tapia R."/>
            <person name="Land M."/>
            <person name="Hauser L."/>
            <person name="Kyrpides N."/>
            <person name="Ivanova N."/>
            <person name="Ovchinnikova G."/>
            <person name="Pagani I."/>
            <person name="Sobecky P.A."/>
            <person name="Martinez R.J."/>
            <person name="Woyke T."/>
        </authorList>
    </citation>
    <scope>NUCLEOTIDE SEQUENCE [LARGE SCALE GENOMIC DNA]</scope>
    <source>
        <strain evidence="5">Y9602</strain>
    </source>
</reference>
<dbReference type="EMBL" id="CP002505">
    <property type="protein sequence ID" value="ADW72592.1"/>
    <property type="molecule type" value="Genomic_DNA"/>
</dbReference>
<name>A0A0H3FC48_RAHSY</name>
<dbReference type="Proteomes" id="UP001598201">
    <property type="component" value="Unassembled WGS sequence"/>
</dbReference>
<dbReference type="HOGENOM" id="CLU_174792_0_0_6"/>
<keyword evidence="2" id="KW-0079">Bacteriocin immunity</keyword>
<dbReference type="eggNOG" id="ENOG50334X2">
    <property type="taxonomic scope" value="Bacteria"/>
</dbReference>
<dbReference type="SUPFAM" id="SSF47345">
    <property type="entry name" value="Colicin E immunity proteins"/>
    <property type="match status" value="1"/>
</dbReference>
<reference evidence="3 5" key="2">
    <citation type="journal article" date="2012" name="J. Bacteriol.">
        <title>Complete Genome Sequence of Rahnella sp. Strain Y9602, a Gammaproteobacterium Isolate from Metal- and Radionuclide-Contaminated Soil.</title>
        <authorList>
            <person name="Martinez R.J."/>
            <person name="Bruce D."/>
            <person name="Detter C."/>
            <person name="Goodwin L.A."/>
            <person name="Han J."/>
            <person name="Han C.S."/>
            <person name="Held B."/>
            <person name="Land M.L."/>
            <person name="Mikhailova N."/>
            <person name="Nolan M."/>
            <person name="Pennacchio L."/>
            <person name="Pitluck S."/>
            <person name="Tapia R."/>
            <person name="Woyke T."/>
            <person name="Sobecky P.A."/>
        </authorList>
    </citation>
    <scope>NUCLEOTIDE SEQUENCE [LARGE SCALE GENOMIC DNA]</scope>
    <source>
        <strain evidence="3 5">Y9602</strain>
    </source>
</reference>
<sequence length="84" mass="9575">MQLKDKFEEYSEAEFVALVKDIFDVHGSESYQDSLLENFSRVTGHPSGTDLIFYPEGDNPVTPESVVTEIKQWRTSVGKTLFRS</sequence>
<accession>A0A0H3FC48</accession>
<dbReference type="OrthoDB" id="6810874at2"/>
<dbReference type="PRINTS" id="PR01299">
    <property type="entry name" value="PYOCIN"/>
</dbReference>
<dbReference type="RefSeq" id="WP_013574297.1">
    <property type="nucleotide sequence ID" value="NC_015061.1"/>
</dbReference>